<dbReference type="InterPro" id="IPR001173">
    <property type="entry name" value="Glyco_trans_2-like"/>
</dbReference>
<evidence type="ECO:0000313" key="2">
    <source>
        <dbReference type="EMBL" id="SVD32879.1"/>
    </source>
</evidence>
<dbReference type="PANTHER" id="PTHR43685">
    <property type="entry name" value="GLYCOSYLTRANSFERASE"/>
    <property type="match status" value="1"/>
</dbReference>
<feature type="non-terminal residue" evidence="2">
    <location>
        <position position="1"/>
    </location>
</feature>
<evidence type="ECO:0000259" key="1">
    <source>
        <dbReference type="Pfam" id="PF00535"/>
    </source>
</evidence>
<gene>
    <name evidence="2" type="ORF">METZ01_LOCUS385733</name>
</gene>
<dbReference type="Pfam" id="PF00535">
    <property type="entry name" value="Glycos_transf_2"/>
    <property type="match status" value="1"/>
</dbReference>
<feature type="domain" description="Glycosyltransferase 2-like" evidence="1">
    <location>
        <begin position="5"/>
        <end position="143"/>
    </location>
</feature>
<feature type="non-terminal residue" evidence="2">
    <location>
        <position position="159"/>
    </location>
</feature>
<proteinExistence type="predicted"/>
<sequence length="159" mass="17359">MTNVSVVIVNYNSGRFLELCVNSVCRSDCLLEIIVVDNASTDGSADFLGNLTASDVSLQVIRNEENLGFAAAINLGVGYSKSENILFLNPDCLVFPHTVRLLSEALDADSSAGIVGGLVFNFDGSEQRGCRRREPTLARSLDKTFRRRTFTTESNQVDM</sequence>
<name>A0A382UF33_9ZZZZ</name>
<dbReference type="InterPro" id="IPR029044">
    <property type="entry name" value="Nucleotide-diphossugar_trans"/>
</dbReference>
<dbReference type="PANTHER" id="PTHR43685:SF11">
    <property type="entry name" value="GLYCOSYLTRANSFERASE TAGX-RELATED"/>
    <property type="match status" value="1"/>
</dbReference>
<protein>
    <recommendedName>
        <fullName evidence="1">Glycosyltransferase 2-like domain-containing protein</fullName>
    </recommendedName>
</protein>
<dbReference type="Gene3D" id="3.90.550.10">
    <property type="entry name" value="Spore Coat Polysaccharide Biosynthesis Protein SpsA, Chain A"/>
    <property type="match status" value="1"/>
</dbReference>
<dbReference type="SUPFAM" id="SSF53448">
    <property type="entry name" value="Nucleotide-diphospho-sugar transferases"/>
    <property type="match status" value="1"/>
</dbReference>
<reference evidence="2" key="1">
    <citation type="submission" date="2018-05" db="EMBL/GenBank/DDBJ databases">
        <authorList>
            <person name="Lanie J.A."/>
            <person name="Ng W.-L."/>
            <person name="Kazmierczak K.M."/>
            <person name="Andrzejewski T.M."/>
            <person name="Davidsen T.M."/>
            <person name="Wayne K.J."/>
            <person name="Tettelin H."/>
            <person name="Glass J.I."/>
            <person name="Rusch D."/>
            <person name="Podicherti R."/>
            <person name="Tsui H.-C.T."/>
            <person name="Winkler M.E."/>
        </authorList>
    </citation>
    <scope>NUCLEOTIDE SEQUENCE</scope>
</reference>
<dbReference type="InterPro" id="IPR050834">
    <property type="entry name" value="Glycosyltransf_2"/>
</dbReference>
<dbReference type="AlphaFoldDB" id="A0A382UF33"/>
<dbReference type="EMBL" id="UINC01143764">
    <property type="protein sequence ID" value="SVD32879.1"/>
    <property type="molecule type" value="Genomic_DNA"/>
</dbReference>
<accession>A0A382UF33</accession>
<organism evidence="2">
    <name type="scientific">marine metagenome</name>
    <dbReference type="NCBI Taxonomy" id="408172"/>
    <lineage>
        <taxon>unclassified sequences</taxon>
        <taxon>metagenomes</taxon>
        <taxon>ecological metagenomes</taxon>
    </lineage>
</organism>